<proteinExistence type="predicted"/>
<dbReference type="Proteomes" id="UP001333818">
    <property type="component" value="Unassembled WGS sequence"/>
</dbReference>
<gene>
    <name evidence="2" type="ORF">V2H45_24080</name>
</gene>
<evidence type="ECO:0000259" key="1">
    <source>
        <dbReference type="Pfam" id="PF18135"/>
    </source>
</evidence>
<feature type="domain" description="Type ISP restriction-modification enzyme LLaBIII C-terminal specificity" evidence="1">
    <location>
        <begin position="61"/>
        <end position="231"/>
    </location>
</feature>
<dbReference type="RefSeq" id="WP_330486261.1">
    <property type="nucleotide sequence ID" value="NZ_JAZBJZ010000175.1"/>
</dbReference>
<dbReference type="EMBL" id="JAZBJZ010000175">
    <property type="protein sequence ID" value="MEE3719824.1"/>
    <property type="molecule type" value="Genomic_DNA"/>
</dbReference>
<sequence length="247" mass="29336">MSDIQHAHLYGTREAKYEWLLSHDVLSTEWKDIAPQKPFHLFIPQNDTRFIEYDGGWKITDIMNTNGWGIATRKDYLLVDFLKDKLVEKFIDIKNLTDEEAIAKYEVKQSPHWNFSIAKNLMSRDTITHVKSVLFRPFDIRFLYYEKCMIERGDHRYGLMSNMFHENISLITVRRSEESDNCNHFYCSDTISILHSTSAKEGNFIFPLYIYPDLETSQQSTFIEQRRPNLGQFKDEMQRGLMKQRIL</sequence>
<dbReference type="Pfam" id="PF18135">
    <property type="entry name" value="Type_ISP_C"/>
    <property type="match status" value="1"/>
</dbReference>
<keyword evidence="3" id="KW-1185">Reference proteome</keyword>
<organism evidence="2 3">
    <name type="scientific">Tumidithrix elongata BACA0141</name>
    <dbReference type="NCBI Taxonomy" id="2716417"/>
    <lineage>
        <taxon>Bacteria</taxon>
        <taxon>Bacillati</taxon>
        <taxon>Cyanobacteriota</taxon>
        <taxon>Cyanophyceae</taxon>
        <taxon>Pseudanabaenales</taxon>
        <taxon>Pseudanabaenaceae</taxon>
        <taxon>Tumidithrix</taxon>
        <taxon>Tumidithrix elongata</taxon>
    </lineage>
</organism>
<name>A0AAW9Q6K9_9CYAN</name>
<comment type="caution">
    <text evidence="2">The sequence shown here is derived from an EMBL/GenBank/DDBJ whole genome shotgun (WGS) entry which is preliminary data.</text>
</comment>
<evidence type="ECO:0000313" key="2">
    <source>
        <dbReference type="EMBL" id="MEE3719824.1"/>
    </source>
</evidence>
<protein>
    <submittedName>
        <fullName evidence="2">Type ISP restriction/modification enzyme</fullName>
    </submittedName>
</protein>
<feature type="non-terminal residue" evidence="2">
    <location>
        <position position="247"/>
    </location>
</feature>
<dbReference type="AlphaFoldDB" id="A0AAW9Q6K9"/>
<accession>A0AAW9Q6K9</accession>
<dbReference type="InterPro" id="IPR041635">
    <property type="entry name" value="Type_ISP_LLaBIII_C"/>
</dbReference>
<reference evidence="2" key="1">
    <citation type="submission" date="2024-01" db="EMBL/GenBank/DDBJ databases">
        <title>Bank of Algae and Cyanobacteria of the Azores (BACA) strain genomes.</title>
        <authorList>
            <person name="Luz R."/>
            <person name="Cordeiro R."/>
            <person name="Fonseca A."/>
            <person name="Goncalves V."/>
        </authorList>
    </citation>
    <scope>NUCLEOTIDE SEQUENCE</scope>
    <source>
        <strain evidence="2">BACA0141</strain>
    </source>
</reference>
<evidence type="ECO:0000313" key="3">
    <source>
        <dbReference type="Proteomes" id="UP001333818"/>
    </source>
</evidence>